<comment type="caution">
    <text evidence="1">The sequence shown here is derived from an EMBL/GenBank/DDBJ whole genome shotgun (WGS) entry which is preliminary data.</text>
</comment>
<accession>A0A9W4SNS2</accession>
<dbReference type="AlphaFoldDB" id="A0A9W4SNS2"/>
<dbReference type="Proteomes" id="UP001153678">
    <property type="component" value="Unassembled WGS sequence"/>
</dbReference>
<evidence type="ECO:0000313" key="2">
    <source>
        <dbReference type="Proteomes" id="UP001153678"/>
    </source>
</evidence>
<gene>
    <name evidence="1" type="ORF">FWILDA_LOCUS7433</name>
</gene>
<keyword evidence="2" id="KW-1185">Reference proteome</keyword>
<name>A0A9W4SNS2_9GLOM</name>
<dbReference type="EMBL" id="CAMKVN010001461">
    <property type="protein sequence ID" value="CAI2176124.1"/>
    <property type="molecule type" value="Genomic_DNA"/>
</dbReference>
<organism evidence="1 2">
    <name type="scientific">Funneliformis geosporum</name>
    <dbReference type="NCBI Taxonomy" id="1117311"/>
    <lineage>
        <taxon>Eukaryota</taxon>
        <taxon>Fungi</taxon>
        <taxon>Fungi incertae sedis</taxon>
        <taxon>Mucoromycota</taxon>
        <taxon>Glomeromycotina</taxon>
        <taxon>Glomeromycetes</taxon>
        <taxon>Glomerales</taxon>
        <taxon>Glomeraceae</taxon>
        <taxon>Funneliformis</taxon>
    </lineage>
</organism>
<protein>
    <submittedName>
        <fullName evidence="1">12796_t:CDS:1</fullName>
    </submittedName>
</protein>
<evidence type="ECO:0000313" key="1">
    <source>
        <dbReference type="EMBL" id="CAI2176124.1"/>
    </source>
</evidence>
<proteinExistence type="predicted"/>
<sequence>MTDDDCLSPKKKELRSFAYSQITQLPVYPALFSCEEFVKAALFSCEEIVKAGNDGPVSIQLFFPVKKSLKRVMIDRWSLKFNQVILEGHYTELSEIVKVGNDGPVVFEVSFRGHYTELYGIKGLHFILPALL</sequence>
<reference evidence="1" key="1">
    <citation type="submission" date="2022-08" db="EMBL/GenBank/DDBJ databases">
        <authorList>
            <person name="Kallberg Y."/>
            <person name="Tangrot J."/>
            <person name="Rosling A."/>
        </authorList>
    </citation>
    <scope>NUCLEOTIDE SEQUENCE</scope>
    <source>
        <strain evidence="1">Wild A</strain>
    </source>
</reference>